<organism evidence="2">
    <name type="scientific">marine sediment metagenome</name>
    <dbReference type="NCBI Taxonomy" id="412755"/>
    <lineage>
        <taxon>unclassified sequences</taxon>
        <taxon>metagenomes</taxon>
        <taxon>ecological metagenomes</taxon>
    </lineage>
</organism>
<sequence length="90" mass="10016">MTKYILGYLSAPVIVTVLYFLGAEYFDIKKAATIFIVISVIWGLILPGDKVYAVIRNTRPCLGIVSHQLSAGIGKDKRIEIERDQEISMA</sequence>
<feature type="transmembrane region" description="Helical" evidence="1">
    <location>
        <begin position="5"/>
        <end position="22"/>
    </location>
</feature>
<dbReference type="AlphaFoldDB" id="A0A0F9IT62"/>
<accession>A0A0F9IT62</accession>
<reference evidence="2" key="1">
    <citation type="journal article" date="2015" name="Nature">
        <title>Complex archaea that bridge the gap between prokaryotes and eukaryotes.</title>
        <authorList>
            <person name="Spang A."/>
            <person name="Saw J.H."/>
            <person name="Jorgensen S.L."/>
            <person name="Zaremba-Niedzwiedzka K."/>
            <person name="Martijn J."/>
            <person name="Lind A.E."/>
            <person name="van Eijk R."/>
            <person name="Schleper C."/>
            <person name="Guy L."/>
            <person name="Ettema T.J."/>
        </authorList>
    </citation>
    <scope>NUCLEOTIDE SEQUENCE</scope>
</reference>
<keyword evidence="1" id="KW-0812">Transmembrane</keyword>
<dbReference type="EMBL" id="LAZR01013190">
    <property type="protein sequence ID" value="KKM23149.1"/>
    <property type="molecule type" value="Genomic_DNA"/>
</dbReference>
<feature type="transmembrane region" description="Helical" evidence="1">
    <location>
        <begin position="28"/>
        <end position="46"/>
    </location>
</feature>
<comment type="caution">
    <text evidence="2">The sequence shown here is derived from an EMBL/GenBank/DDBJ whole genome shotgun (WGS) entry which is preliminary data.</text>
</comment>
<protein>
    <submittedName>
        <fullName evidence="2">Uncharacterized protein</fullName>
    </submittedName>
</protein>
<evidence type="ECO:0000256" key="1">
    <source>
        <dbReference type="SAM" id="Phobius"/>
    </source>
</evidence>
<keyword evidence="1" id="KW-1133">Transmembrane helix</keyword>
<keyword evidence="1" id="KW-0472">Membrane</keyword>
<proteinExistence type="predicted"/>
<evidence type="ECO:0000313" key="2">
    <source>
        <dbReference type="EMBL" id="KKM23149.1"/>
    </source>
</evidence>
<gene>
    <name evidence="2" type="ORF">LCGC14_1618160</name>
</gene>
<name>A0A0F9IT62_9ZZZZ</name>